<evidence type="ECO:0000256" key="2">
    <source>
        <dbReference type="SAM" id="SignalP"/>
    </source>
</evidence>
<reference evidence="3 4" key="1">
    <citation type="journal article" date="2009" name="Int. J. Syst. Evol. Microbiol.">
        <title>Paenibacillus contaminans sp. nov., isolated from a contaminated laboratory plate.</title>
        <authorList>
            <person name="Chou J.H."/>
            <person name="Lee J.H."/>
            <person name="Lin M.C."/>
            <person name="Chang P.S."/>
            <person name="Arun A.B."/>
            <person name="Young C.C."/>
            <person name="Chen W.M."/>
        </authorList>
    </citation>
    <scope>NUCLEOTIDE SEQUENCE [LARGE SCALE GENOMIC DNA]</scope>
    <source>
        <strain evidence="3 4">CKOBP-6</strain>
    </source>
</reference>
<keyword evidence="4" id="KW-1185">Reference proteome</keyword>
<dbReference type="Gene3D" id="3.40.190.10">
    <property type="entry name" value="Periplasmic binding protein-like II"/>
    <property type="match status" value="2"/>
</dbReference>
<dbReference type="InterPro" id="IPR050490">
    <property type="entry name" value="Bact_solute-bd_prot1"/>
</dbReference>
<feature type="compositionally biased region" description="Polar residues" evidence="1">
    <location>
        <begin position="39"/>
        <end position="48"/>
    </location>
</feature>
<feature type="region of interest" description="Disordered" evidence="1">
    <location>
        <begin position="29"/>
        <end position="53"/>
    </location>
</feature>
<comment type="caution">
    <text evidence="3">The sequence shown here is derived from an EMBL/GenBank/DDBJ whole genome shotgun (WGS) entry which is preliminary data.</text>
</comment>
<dbReference type="SUPFAM" id="SSF53850">
    <property type="entry name" value="Periplasmic binding protein-like II"/>
    <property type="match status" value="1"/>
</dbReference>
<proteinExistence type="predicted"/>
<evidence type="ECO:0008006" key="5">
    <source>
        <dbReference type="Google" id="ProtNLM"/>
    </source>
</evidence>
<protein>
    <recommendedName>
        <fullName evidence="5">ABC transporter substrate-binding protein</fullName>
    </recommendedName>
</protein>
<evidence type="ECO:0000313" key="4">
    <source>
        <dbReference type="Proteomes" id="UP000250369"/>
    </source>
</evidence>
<dbReference type="EMBL" id="QMFB01000006">
    <property type="protein sequence ID" value="RAV20892.1"/>
    <property type="molecule type" value="Genomic_DNA"/>
</dbReference>
<dbReference type="PANTHER" id="PTHR43649">
    <property type="entry name" value="ARABINOSE-BINDING PROTEIN-RELATED"/>
    <property type="match status" value="1"/>
</dbReference>
<dbReference type="InterPro" id="IPR006059">
    <property type="entry name" value="SBP"/>
</dbReference>
<dbReference type="AlphaFoldDB" id="A0A329MMP6"/>
<dbReference type="PROSITE" id="PS51257">
    <property type="entry name" value="PROKAR_LIPOPROTEIN"/>
    <property type="match status" value="1"/>
</dbReference>
<feature type="signal peptide" evidence="2">
    <location>
        <begin position="1"/>
        <end position="23"/>
    </location>
</feature>
<accession>A0A329MMP6</accession>
<evidence type="ECO:0000256" key="1">
    <source>
        <dbReference type="SAM" id="MobiDB-lite"/>
    </source>
</evidence>
<gene>
    <name evidence="3" type="ORF">DQG23_12425</name>
</gene>
<dbReference type="Pfam" id="PF01547">
    <property type="entry name" value="SBP_bac_1"/>
    <property type="match status" value="1"/>
</dbReference>
<dbReference type="Proteomes" id="UP000250369">
    <property type="component" value="Unassembled WGS sequence"/>
</dbReference>
<evidence type="ECO:0000313" key="3">
    <source>
        <dbReference type="EMBL" id="RAV20892.1"/>
    </source>
</evidence>
<sequence length="522" mass="57993">MYKMRKGLAVTAAVCLLPVTLFGCSSGGKDGSSSPASATGEQTTGKTNDTGKSKEPEKVYIYASGAMSNASKLSKPEDYELVRKTIIEKSGIEIVPIIPPKGQEAEKLNLLLASNEPLDIFMGDTINYRTNGAIQPVGELLDKYGANVKKLWPQEWGDSWKALTDKDGKIWGVPSVPGLAMKAAFVRSDWMNELKLQLPTTFDEYEAVLKALKERDPAGNGQTIPMITNLVGLNLGLAAGFMGVGYGPFVDTDGKVKPPVMHPGYKQFIEKMADWYKKGYIYKESFALNTERIRELVKQNRVGTAVVHDTIVLAVQHELQKNVPAAEYKVAGELKGPLGSVMTMTDASSTGWVVSKKSQNPEAAMRLLDWINADIENFFLLYAGIKDRNWKYVDEKNRVIENLNQDYVGEFLVGDTFAYTVQYAMSDPAAKPEFDYLGQYSGDTTRSKKTAVSNVTFKFDQKEIADKLPNRADLERMIDEEIVKFIMGARPMDGYDKFLQELNGAGLAKWIDVYTEQYNKFK</sequence>
<name>A0A329MMP6_9BACL</name>
<organism evidence="3 4">
    <name type="scientific">Paenibacillus contaminans</name>
    <dbReference type="NCBI Taxonomy" id="450362"/>
    <lineage>
        <taxon>Bacteria</taxon>
        <taxon>Bacillati</taxon>
        <taxon>Bacillota</taxon>
        <taxon>Bacilli</taxon>
        <taxon>Bacillales</taxon>
        <taxon>Paenibacillaceae</taxon>
        <taxon>Paenibacillus</taxon>
    </lineage>
</organism>
<feature type="chain" id="PRO_5039408705" description="ABC transporter substrate-binding protein" evidence="2">
    <location>
        <begin position="24"/>
        <end position="522"/>
    </location>
</feature>
<keyword evidence="2" id="KW-0732">Signal</keyword>
<dbReference type="OrthoDB" id="54751at2"/>
<dbReference type="PANTHER" id="PTHR43649:SF17">
    <property type="entry name" value="ABC TRANSPORTER SOLUTE BINDING PROTEIN-SUGAR TRANSPORT"/>
    <property type="match status" value="1"/>
</dbReference>